<dbReference type="Pfam" id="PF04679">
    <property type="entry name" value="DNA_ligase_A_C"/>
    <property type="match status" value="1"/>
</dbReference>
<evidence type="ECO:0000259" key="5">
    <source>
        <dbReference type="Pfam" id="PF01068"/>
    </source>
</evidence>
<dbReference type="GO" id="GO:0003910">
    <property type="term" value="F:DNA ligase (ATP) activity"/>
    <property type="evidence" value="ECO:0007669"/>
    <property type="project" value="UniProtKB-EC"/>
</dbReference>
<evidence type="ECO:0000313" key="8">
    <source>
        <dbReference type="Proteomes" id="UP000539175"/>
    </source>
</evidence>
<accession>A0A7X0EDM4</accession>
<dbReference type="SUPFAM" id="SSF50249">
    <property type="entry name" value="Nucleic acid-binding proteins"/>
    <property type="match status" value="1"/>
</dbReference>
<dbReference type="SUPFAM" id="SSF56091">
    <property type="entry name" value="DNA ligase/mRNA capping enzyme, catalytic domain"/>
    <property type="match status" value="1"/>
</dbReference>
<dbReference type="Gene3D" id="2.40.50.140">
    <property type="entry name" value="Nucleic acid-binding proteins"/>
    <property type="match status" value="1"/>
</dbReference>
<dbReference type="Gene3D" id="3.30.1490.70">
    <property type="match status" value="1"/>
</dbReference>
<dbReference type="Pfam" id="PF01068">
    <property type="entry name" value="DNA_ligase_A_M"/>
    <property type="match status" value="1"/>
</dbReference>
<dbReference type="Gene3D" id="3.30.470.30">
    <property type="entry name" value="DNA ligase/mRNA capping enzyme"/>
    <property type="match status" value="1"/>
</dbReference>
<evidence type="ECO:0000256" key="3">
    <source>
        <dbReference type="ARBA" id="ARBA00034003"/>
    </source>
</evidence>
<evidence type="ECO:0000256" key="2">
    <source>
        <dbReference type="ARBA" id="ARBA00022598"/>
    </source>
</evidence>
<reference evidence="7 8" key="1">
    <citation type="submission" date="2020-08" db="EMBL/GenBank/DDBJ databases">
        <title>Genomic Encyclopedia of Type Strains, Phase IV (KMG-IV): sequencing the most valuable type-strain genomes for metagenomic binning, comparative biology and taxonomic classification.</title>
        <authorList>
            <person name="Goeker M."/>
        </authorList>
    </citation>
    <scope>NUCLEOTIDE SEQUENCE [LARGE SCALE GENOMIC DNA]</scope>
    <source>
        <strain evidence="7 8">DSM 22198</strain>
    </source>
</reference>
<feature type="region of interest" description="Disordered" evidence="4">
    <location>
        <begin position="1"/>
        <end position="22"/>
    </location>
</feature>
<dbReference type="NCBIfam" id="TIGR02779">
    <property type="entry name" value="NHEJ_ligase_lig"/>
    <property type="match status" value="1"/>
</dbReference>
<sequence length="366" mass="38844">MGRHISDHGAADAPGCRRPPSETATALHLRPHVQAHGPPPPFMRPAFAARVDAPPEGRDWLFEAKFDGYRAIVAASGPMVRIHDHSGMDWTGRFPALVRALAALDLPPVLLDGEIVALDAGGVSSLAILRRAVHDDQAALSYYAFDLLAEAGRAWHAHPLIERKARLASLLGEAGKTGPVFYTDHVVGGGAALWATLCEQGFDGVIAKRVAAPHRPGHGHDWLEIRCGHRREFVVVGWSPSTHGPSFTSLLLGAREEGAGEPGGSGELRYAGQVGSGFDAHMQAGLETRLRDLERPGAPVPEDTVPPAIARQAHWVKPELLVMVAFAGFTGDRLVRQGRFLGLRGDSPALPAVPEAAEPVGGTPGS</sequence>
<dbReference type="Proteomes" id="UP000539175">
    <property type="component" value="Unassembled WGS sequence"/>
</dbReference>
<evidence type="ECO:0000256" key="1">
    <source>
        <dbReference type="ARBA" id="ARBA00012727"/>
    </source>
</evidence>
<dbReference type="RefSeq" id="WP_184802876.1">
    <property type="nucleotide sequence ID" value="NZ_JACIIZ010000010.1"/>
</dbReference>
<dbReference type="InterPro" id="IPR012310">
    <property type="entry name" value="DNA_ligase_ATP-dep_cent"/>
</dbReference>
<feature type="domain" description="DNA ligase ATP-dependent C-terminal" evidence="6">
    <location>
        <begin position="246"/>
        <end position="346"/>
    </location>
</feature>
<comment type="caution">
    <text evidence="7">The sequence shown here is derived from an EMBL/GenBank/DDBJ whole genome shotgun (WGS) entry which is preliminary data.</text>
</comment>
<keyword evidence="8" id="KW-1185">Reference proteome</keyword>
<dbReference type="CDD" id="cd07971">
    <property type="entry name" value="OBF_DNA_ligase_LigD"/>
    <property type="match status" value="1"/>
</dbReference>
<dbReference type="InterPro" id="IPR014146">
    <property type="entry name" value="LigD_ligase_dom"/>
</dbReference>
<feature type="compositionally biased region" description="Basic and acidic residues" evidence="4">
    <location>
        <begin position="1"/>
        <end position="10"/>
    </location>
</feature>
<dbReference type="GO" id="GO:0005524">
    <property type="term" value="F:ATP binding"/>
    <property type="evidence" value="ECO:0007669"/>
    <property type="project" value="InterPro"/>
</dbReference>
<dbReference type="InterPro" id="IPR012309">
    <property type="entry name" value="DNA_ligase_ATP-dep_C"/>
</dbReference>
<evidence type="ECO:0000259" key="6">
    <source>
        <dbReference type="Pfam" id="PF04679"/>
    </source>
</evidence>
<evidence type="ECO:0000256" key="4">
    <source>
        <dbReference type="SAM" id="MobiDB-lite"/>
    </source>
</evidence>
<dbReference type="AlphaFoldDB" id="A0A7X0EDM4"/>
<dbReference type="InterPro" id="IPR012340">
    <property type="entry name" value="NA-bd_OB-fold"/>
</dbReference>
<name>A0A7X0EDM4_9PROT</name>
<evidence type="ECO:0000313" key="7">
    <source>
        <dbReference type="EMBL" id="MBB6252942.1"/>
    </source>
</evidence>
<comment type="catalytic activity">
    <reaction evidence="3">
        <text>ATP + (deoxyribonucleotide)n-3'-hydroxyl + 5'-phospho-(deoxyribonucleotide)m = (deoxyribonucleotide)n+m + AMP + diphosphate.</text>
        <dbReference type="EC" id="6.5.1.1"/>
    </reaction>
</comment>
<dbReference type="GO" id="GO:0006281">
    <property type="term" value="P:DNA repair"/>
    <property type="evidence" value="ECO:0007669"/>
    <property type="project" value="InterPro"/>
</dbReference>
<feature type="domain" description="ATP-dependent DNA ligase family profile" evidence="5">
    <location>
        <begin position="57"/>
        <end position="223"/>
    </location>
</feature>
<dbReference type="GO" id="GO:0006310">
    <property type="term" value="P:DNA recombination"/>
    <property type="evidence" value="ECO:0007669"/>
    <property type="project" value="InterPro"/>
</dbReference>
<gene>
    <name evidence="7" type="ORF">FHS74_003511</name>
</gene>
<keyword evidence="2 7" id="KW-0436">Ligase</keyword>
<organism evidence="7 8">
    <name type="scientific">Nitrospirillum iridis</name>
    <dbReference type="NCBI Taxonomy" id="765888"/>
    <lineage>
        <taxon>Bacteria</taxon>
        <taxon>Pseudomonadati</taxon>
        <taxon>Pseudomonadota</taxon>
        <taxon>Alphaproteobacteria</taxon>
        <taxon>Rhodospirillales</taxon>
        <taxon>Azospirillaceae</taxon>
        <taxon>Nitrospirillum</taxon>
    </lineage>
</organism>
<protein>
    <recommendedName>
        <fullName evidence="1">DNA ligase (ATP)</fullName>
        <ecNumber evidence="1">6.5.1.1</ecNumber>
    </recommendedName>
</protein>
<dbReference type="EMBL" id="JACIIZ010000010">
    <property type="protein sequence ID" value="MBB6252942.1"/>
    <property type="molecule type" value="Genomic_DNA"/>
</dbReference>
<dbReference type="EC" id="6.5.1.1" evidence="1"/>
<feature type="compositionally biased region" description="Low complexity" evidence="4">
    <location>
        <begin position="348"/>
        <end position="360"/>
    </location>
</feature>
<dbReference type="CDD" id="cd07906">
    <property type="entry name" value="Adenylation_DNA_ligase_LigD_LigC"/>
    <property type="match status" value="1"/>
</dbReference>
<feature type="region of interest" description="Disordered" evidence="4">
    <location>
        <begin position="347"/>
        <end position="366"/>
    </location>
</feature>
<proteinExistence type="predicted"/>